<evidence type="ECO:0000256" key="1">
    <source>
        <dbReference type="SAM" id="MobiDB-lite"/>
    </source>
</evidence>
<feature type="compositionally biased region" description="Basic and acidic residues" evidence="1">
    <location>
        <begin position="77"/>
        <end position="87"/>
    </location>
</feature>
<accession>A0A1Y2HUJ4</accession>
<feature type="compositionally biased region" description="Low complexity" evidence="1">
    <location>
        <begin position="132"/>
        <end position="152"/>
    </location>
</feature>
<feature type="region of interest" description="Disordered" evidence="1">
    <location>
        <begin position="1"/>
        <end position="184"/>
    </location>
</feature>
<gene>
    <name evidence="2" type="ORF">BCR44DRAFT_310027</name>
</gene>
<feature type="region of interest" description="Disordered" evidence="1">
    <location>
        <begin position="197"/>
        <end position="409"/>
    </location>
</feature>
<name>A0A1Y2HUJ4_9FUNG</name>
<organism evidence="2 3">
    <name type="scientific">Catenaria anguillulae PL171</name>
    <dbReference type="NCBI Taxonomy" id="765915"/>
    <lineage>
        <taxon>Eukaryota</taxon>
        <taxon>Fungi</taxon>
        <taxon>Fungi incertae sedis</taxon>
        <taxon>Blastocladiomycota</taxon>
        <taxon>Blastocladiomycetes</taxon>
        <taxon>Blastocladiales</taxon>
        <taxon>Catenariaceae</taxon>
        <taxon>Catenaria</taxon>
    </lineage>
</organism>
<feature type="compositionally biased region" description="Basic and acidic residues" evidence="1">
    <location>
        <begin position="217"/>
        <end position="236"/>
    </location>
</feature>
<feature type="compositionally biased region" description="Pro residues" evidence="1">
    <location>
        <begin position="359"/>
        <end position="369"/>
    </location>
</feature>
<dbReference type="Proteomes" id="UP000193411">
    <property type="component" value="Unassembled WGS sequence"/>
</dbReference>
<dbReference type="AlphaFoldDB" id="A0A1Y2HUJ4"/>
<sequence>MQEPPSALPDNEDGVRPASETAQRVDNDTSEPEPEGPDPALLPTDPTPVPQTLAFAIPQTTQVEAEITSDPQPEPEPEPHPALEKDTPPPPQPSHISPPQVPQVQPPPTPPRSPVFAPPPIPIHPLPPPIQPYQQQPSSPAGSISSTSSTSTRARKSRRPPANTFVQERDWNYSSKPGPELRIPEFESKLSLIDDRVVDEPASPPKKAAVKTVVASGRDKDRDRGRSRIRREYELQHDDDEPDQVAQPQSPTIPAPLVIQPRAASSFSSSPHRERASPSHQQLPPLPATAPSPTQSQPFIPKSILKKRVSFSADSPKGHEKVAPMDPIAPPQRDGPTLLTDRIPEEDVDGGRYYQPGQQPFPPPFPSASPPSGQYYSAPPLAPSPTPGAGGYYLPPPTGYWPPAAPQSSPSYMSMPPAPYWPPPQPLPSALGFAASAHNPPSPVYHVGNGGGAGPPSMVFVPASSMYAPGGPSATQGYASLPPIVPMSAPAGPYGGYFESEYVDAQDDNVAYPPAPTRHVPVPAPARSPSRSPPHPPVTASSVAMLPQSGALGSYDPLAKSSYMWHHAHRQQLASHQVVDAAVAAAMSGQQRKASAAGRTGRSSSRSSGERYGR</sequence>
<dbReference type="EMBL" id="MCFL01000009">
    <property type="protein sequence ID" value="ORZ38277.1"/>
    <property type="molecule type" value="Genomic_DNA"/>
</dbReference>
<feature type="compositionally biased region" description="Pro residues" evidence="1">
    <location>
        <begin position="394"/>
        <end position="405"/>
    </location>
</feature>
<feature type="compositionally biased region" description="Pro residues" evidence="1">
    <location>
        <begin position="99"/>
        <end position="131"/>
    </location>
</feature>
<feature type="region of interest" description="Disordered" evidence="1">
    <location>
        <begin position="508"/>
        <end position="545"/>
    </location>
</feature>
<keyword evidence="3" id="KW-1185">Reference proteome</keyword>
<feature type="region of interest" description="Disordered" evidence="1">
    <location>
        <begin position="586"/>
        <end position="614"/>
    </location>
</feature>
<comment type="caution">
    <text evidence="2">The sequence shown here is derived from an EMBL/GenBank/DDBJ whole genome shotgun (WGS) entry which is preliminary data.</text>
</comment>
<feature type="compositionally biased region" description="Low complexity" evidence="1">
    <location>
        <begin position="592"/>
        <end position="607"/>
    </location>
</feature>
<evidence type="ECO:0000313" key="3">
    <source>
        <dbReference type="Proteomes" id="UP000193411"/>
    </source>
</evidence>
<evidence type="ECO:0000313" key="2">
    <source>
        <dbReference type="EMBL" id="ORZ38277.1"/>
    </source>
</evidence>
<feature type="compositionally biased region" description="Pro residues" evidence="1">
    <location>
        <begin position="522"/>
        <end position="537"/>
    </location>
</feature>
<reference evidence="2 3" key="1">
    <citation type="submission" date="2016-07" db="EMBL/GenBank/DDBJ databases">
        <title>Pervasive Adenine N6-methylation of Active Genes in Fungi.</title>
        <authorList>
            <consortium name="DOE Joint Genome Institute"/>
            <person name="Mondo S.J."/>
            <person name="Dannebaum R.O."/>
            <person name="Kuo R.C."/>
            <person name="Labutti K."/>
            <person name="Haridas S."/>
            <person name="Kuo A."/>
            <person name="Salamov A."/>
            <person name="Ahrendt S.R."/>
            <person name="Lipzen A."/>
            <person name="Sullivan W."/>
            <person name="Andreopoulos W.B."/>
            <person name="Clum A."/>
            <person name="Lindquist E."/>
            <person name="Daum C."/>
            <person name="Ramamoorthy G.K."/>
            <person name="Gryganskyi A."/>
            <person name="Culley D."/>
            <person name="Magnuson J.K."/>
            <person name="James T.Y."/>
            <person name="O'Malley M.A."/>
            <person name="Stajich J.E."/>
            <person name="Spatafora J.W."/>
            <person name="Visel A."/>
            <person name="Grigoriev I.V."/>
        </authorList>
    </citation>
    <scope>NUCLEOTIDE SEQUENCE [LARGE SCALE GENOMIC DNA]</scope>
    <source>
        <strain evidence="2 3">PL171</strain>
    </source>
</reference>
<proteinExistence type="predicted"/>
<protein>
    <submittedName>
        <fullName evidence="2">Uncharacterized protein</fullName>
    </submittedName>
</protein>